<dbReference type="AlphaFoldDB" id="A0A6J4M354"/>
<keyword evidence="1" id="KW-1133">Transmembrane helix</keyword>
<sequence>LIPASLLPVRFWPFGVSERRCLHPRLPLWTWVGVILLLPMIFPLEQMMP</sequence>
<dbReference type="EMBL" id="CADCTY010000931">
    <property type="protein sequence ID" value="CAA9348553.1"/>
    <property type="molecule type" value="Genomic_DNA"/>
</dbReference>
<keyword evidence="1" id="KW-0472">Membrane</keyword>
<accession>A0A6J4M354</accession>
<protein>
    <submittedName>
        <fullName evidence="2">Protein-export membrane protein SecF</fullName>
    </submittedName>
</protein>
<evidence type="ECO:0000313" key="2">
    <source>
        <dbReference type="EMBL" id="CAA9348553.1"/>
    </source>
</evidence>
<feature type="transmembrane region" description="Helical" evidence="1">
    <location>
        <begin position="26"/>
        <end position="44"/>
    </location>
</feature>
<organism evidence="2">
    <name type="scientific">uncultured Leptolyngbya sp</name>
    <dbReference type="NCBI Taxonomy" id="332963"/>
    <lineage>
        <taxon>Bacteria</taxon>
        <taxon>Bacillati</taxon>
        <taxon>Cyanobacteriota</taxon>
        <taxon>Cyanophyceae</taxon>
        <taxon>Leptolyngbyales</taxon>
        <taxon>Leptolyngbyaceae</taxon>
        <taxon>Leptolyngbya group</taxon>
        <taxon>Leptolyngbya</taxon>
        <taxon>environmental samples</taxon>
    </lineage>
</organism>
<reference evidence="2" key="1">
    <citation type="submission" date="2020-02" db="EMBL/GenBank/DDBJ databases">
        <authorList>
            <person name="Meier V. D."/>
        </authorList>
    </citation>
    <scope>NUCLEOTIDE SEQUENCE</scope>
    <source>
        <strain evidence="2">AVDCRST_MAG94</strain>
    </source>
</reference>
<keyword evidence="1" id="KW-0812">Transmembrane</keyword>
<proteinExistence type="predicted"/>
<name>A0A6J4M354_9CYAN</name>
<gene>
    <name evidence="2" type="ORF">AVDCRST_MAG94-2668</name>
</gene>
<feature type="non-terminal residue" evidence="2">
    <location>
        <position position="49"/>
    </location>
</feature>
<evidence type="ECO:0000256" key="1">
    <source>
        <dbReference type="SAM" id="Phobius"/>
    </source>
</evidence>
<feature type="non-terminal residue" evidence="2">
    <location>
        <position position="1"/>
    </location>
</feature>